<evidence type="ECO:0000313" key="3">
    <source>
        <dbReference type="Proteomes" id="UP000217265"/>
    </source>
</evidence>
<proteinExistence type="predicted"/>
<dbReference type="KEGG" id="vbh:CMV30_13785"/>
<feature type="domain" description="Polysaccharide biosynthesis enzyme WcbI" evidence="1">
    <location>
        <begin position="11"/>
        <end position="211"/>
    </location>
</feature>
<reference evidence="2 3" key="1">
    <citation type="submission" date="2017-09" db="EMBL/GenBank/DDBJ databases">
        <title>Complete genome sequence of Verrucomicrobial strain HZ-65, isolated from freshwater.</title>
        <authorList>
            <person name="Choi A."/>
        </authorList>
    </citation>
    <scope>NUCLEOTIDE SEQUENCE [LARGE SCALE GENOMIC DNA]</scope>
    <source>
        <strain evidence="2 3">HZ-65</strain>
    </source>
</reference>
<sequence length="372" mass="42939">MSDSSSPKRRVLLYGNCQSVGVFQQLQANPAVTSHFDIQNVLSFGDPPPGNPLADNDYLRSLDAVIWQTAAGFPAPDFIEHLQPDCRQFRYPALSLKFLWPLHCSDPRNQPEEGMPYGRYPYGDSLVLRLLNQGIPAAEIGRRYLETDLLKLFPLDRLLERSFAELRHNDLQSDFAVAPLLETSFRQRQLFATINHPNRHLFDVLYRHVLAFLLGTTPDLTPSADLKIRYDIFGDEEIPLHPQVISHFALCWCRPDQRWRYRSAYLTHAEYIEAYAHRTAIPFGSSPRVWMDRAQQACRHGNFPEAEFILFEAATIFPTIPEFLLTAARLAVRQNRLLDAEKILRYHLQSNPDYKPIHEELARVMNLRSRSK</sequence>
<keyword evidence="3" id="KW-1185">Reference proteome</keyword>
<organism evidence="2 3">
    <name type="scientific">Nibricoccus aquaticus</name>
    <dbReference type="NCBI Taxonomy" id="2576891"/>
    <lineage>
        <taxon>Bacteria</taxon>
        <taxon>Pseudomonadati</taxon>
        <taxon>Verrucomicrobiota</taxon>
        <taxon>Opitutia</taxon>
        <taxon>Opitutales</taxon>
        <taxon>Opitutaceae</taxon>
        <taxon>Nibricoccus</taxon>
    </lineage>
</organism>
<accession>A0A290Q8H5</accession>
<gene>
    <name evidence="2" type="ORF">CMV30_13785</name>
</gene>
<evidence type="ECO:0000313" key="2">
    <source>
        <dbReference type="EMBL" id="ATC64949.1"/>
    </source>
</evidence>
<evidence type="ECO:0000259" key="1">
    <source>
        <dbReference type="Pfam" id="PF18588"/>
    </source>
</evidence>
<dbReference type="Gene3D" id="1.25.40.10">
    <property type="entry name" value="Tetratricopeptide repeat domain"/>
    <property type="match status" value="1"/>
</dbReference>
<dbReference type="Gene3D" id="3.40.50.12080">
    <property type="match status" value="2"/>
</dbReference>
<dbReference type="RefSeq" id="WP_096056580.1">
    <property type="nucleotide sequence ID" value="NZ_CP023344.1"/>
</dbReference>
<name>A0A290Q8H5_9BACT</name>
<dbReference type="InterPro" id="IPR041307">
    <property type="entry name" value="WcbI"/>
</dbReference>
<dbReference type="InterPro" id="IPR011990">
    <property type="entry name" value="TPR-like_helical_dom_sf"/>
</dbReference>
<dbReference type="AlphaFoldDB" id="A0A290Q8H5"/>
<dbReference type="Proteomes" id="UP000217265">
    <property type="component" value="Chromosome"/>
</dbReference>
<dbReference type="SUPFAM" id="SSF48452">
    <property type="entry name" value="TPR-like"/>
    <property type="match status" value="1"/>
</dbReference>
<dbReference type="EMBL" id="CP023344">
    <property type="protein sequence ID" value="ATC64949.1"/>
    <property type="molecule type" value="Genomic_DNA"/>
</dbReference>
<dbReference type="OrthoDB" id="2544655at2"/>
<protein>
    <recommendedName>
        <fullName evidence="1">Polysaccharide biosynthesis enzyme WcbI domain-containing protein</fullName>
    </recommendedName>
</protein>
<dbReference type="Pfam" id="PF18588">
    <property type="entry name" value="WcbI"/>
    <property type="match status" value="1"/>
</dbReference>